<comment type="caution">
    <text evidence="2">The sequence shown here is derived from an EMBL/GenBank/DDBJ whole genome shotgun (WGS) entry which is preliminary data.</text>
</comment>
<reference evidence="3" key="2">
    <citation type="submission" date="2013-04" db="EMBL/GenBank/DDBJ databases">
        <title>Bisphenol A degrading Sphingobium sp. strain BiD32.</title>
        <authorList>
            <person name="Nielsen J.L."/>
            <person name="Zhou N.A."/>
            <person name="Kjeldal H."/>
        </authorList>
    </citation>
    <scope>NUCLEOTIDE SEQUENCE [LARGE SCALE GENOMIC DNA]</scope>
    <source>
        <strain evidence="3">BiD32</strain>
    </source>
</reference>
<keyword evidence="3" id="KW-1185">Reference proteome</keyword>
<reference evidence="2 3" key="1">
    <citation type="submission" date="2013-03" db="EMBL/GenBank/DDBJ databases">
        <authorList>
            <person name="Le V."/>
        </authorList>
    </citation>
    <scope>NUCLEOTIDE SEQUENCE [LARGE SCALE GENOMIC DNA]</scope>
    <source>
        <strain evidence="2 3">BiD32</strain>
    </source>
</reference>
<dbReference type="AlphaFoldDB" id="N1MGZ8"/>
<dbReference type="InterPro" id="IPR014263">
    <property type="entry name" value="Methanolan_biosynth_EpsI"/>
</dbReference>
<organism evidence="2 3">
    <name type="scientific">Sphingobium indicum BiD32</name>
    <dbReference type="NCBI Taxonomy" id="1301087"/>
    <lineage>
        <taxon>Bacteria</taxon>
        <taxon>Pseudomonadati</taxon>
        <taxon>Pseudomonadota</taxon>
        <taxon>Alphaproteobacteria</taxon>
        <taxon>Sphingomonadales</taxon>
        <taxon>Sphingomonadaceae</taxon>
        <taxon>Sphingobium</taxon>
    </lineage>
</organism>
<protein>
    <recommendedName>
        <fullName evidence="1">Methanolan biosynthesis EpsI domain-containing protein</fullName>
    </recommendedName>
</protein>
<dbReference type="EMBL" id="CAVK010000024">
    <property type="protein sequence ID" value="CCW16201.1"/>
    <property type="molecule type" value="Genomic_DNA"/>
</dbReference>
<proteinExistence type="predicted"/>
<dbReference type="Pfam" id="PF11984">
    <property type="entry name" value="DUF3485"/>
    <property type="match status" value="1"/>
</dbReference>
<accession>N1MGZ8</accession>
<feature type="domain" description="Methanolan biosynthesis EpsI" evidence="1">
    <location>
        <begin position="3"/>
        <end position="66"/>
    </location>
</feature>
<sequence>MVRHVVSFYIVGQGAPTGSRPTVKIETMKARLLGQDQRAIAILVSAQQGEGHPADAVISAFLTDLGDVQLLADRAMGLR</sequence>
<evidence type="ECO:0000313" key="2">
    <source>
        <dbReference type="EMBL" id="CCW16201.1"/>
    </source>
</evidence>
<dbReference type="Proteomes" id="UP000013201">
    <property type="component" value="Unassembled WGS sequence"/>
</dbReference>
<gene>
    <name evidence="2" type="ORF">EBBID32_5330</name>
</gene>
<name>N1MGZ8_9SPHN</name>
<evidence type="ECO:0000313" key="3">
    <source>
        <dbReference type="Proteomes" id="UP000013201"/>
    </source>
</evidence>
<evidence type="ECO:0000259" key="1">
    <source>
        <dbReference type="Pfam" id="PF11984"/>
    </source>
</evidence>